<evidence type="ECO:0000256" key="2">
    <source>
        <dbReference type="ARBA" id="ARBA00005041"/>
    </source>
</evidence>
<dbReference type="OrthoDB" id="274828at2759"/>
<evidence type="ECO:0000256" key="5">
    <source>
        <dbReference type="ARBA" id="ARBA00023002"/>
    </source>
</evidence>
<dbReference type="Pfam" id="PF13646">
    <property type="entry name" value="HEAT_2"/>
    <property type="match status" value="1"/>
</dbReference>
<dbReference type="GO" id="GO:0006915">
    <property type="term" value="P:apoptotic process"/>
    <property type="evidence" value="ECO:0007669"/>
    <property type="project" value="InterPro"/>
</dbReference>
<comment type="function">
    <text evidence="9">Catalyzes the hydroxylation of the N(6)-(4-aminobutyl)-L-lysine intermediate to form hypusine, an essential post-translational modification only found in mature eIF-5A factor.</text>
</comment>
<evidence type="ECO:0000256" key="3">
    <source>
        <dbReference type="ARBA" id="ARBA00022723"/>
    </source>
</evidence>
<feature type="binding site" evidence="9">
    <location>
        <position position="251"/>
    </location>
    <ligand>
        <name>Fe cation</name>
        <dbReference type="ChEBI" id="CHEBI:24875"/>
        <label>2</label>
    </ligand>
</feature>
<dbReference type="Gene3D" id="1.25.10.10">
    <property type="entry name" value="Leucine-rich Repeat Variant"/>
    <property type="match status" value="2"/>
</dbReference>
<keyword evidence="3 9" id="KW-0479">Metal-binding</keyword>
<dbReference type="SUPFAM" id="SSF48371">
    <property type="entry name" value="ARM repeat"/>
    <property type="match status" value="1"/>
</dbReference>
<feature type="binding site" evidence="9">
    <location>
        <position position="57"/>
    </location>
    <ligand>
        <name>Fe cation</name>
        <dbReference type="ChEBI" id="CHEBI:24875"/>
        <label>1</label>
    </ligand>
</feature>
<keyword evidence="11" id="KW-1185">Reference proteome</keyword>
<feature type="binding site" evidence="9">
    <location>
        <position position="252"/>
    </location>
    <ligand>
        <name>Fe cation</name>
        <dbReference type="ChEBI" id="CHEBI:24875"/>
        <label>2</label>
    </ligand>
</feature>
<feature type="binding site" evidence="9">
    <location>
        <position position="91"/>
    </location>
    <ligand>
        <name>Fe cation</name>
        <dbReference type="ChEBI" id="CHEBI:24875"/>
        <label>1</label>
    </ligand>
</feature>
<dbReference type="AlphaFoldDB" id="A0A8S9ZQJ4"/>
<dbReference type="InterPro" id="IPR008092">
    <property type="entry name" value="Ribosomal_mS29_met"/>
</dbReference>
<dbReference type="Proteomes" id="UP000605970">
    <property type="component" value="Unassembled WGS sequence"/>
</dbReference>
<dbReference type="EC" id="1.14.99.29" evidence="9"/>
<comment type="caution">
    <text evidence="10">The sequence shown here is derived from an EMBL/GenBank/DDBJ whole genome shotgun (WGS) entry which is preliminary data.</text>
</comment>
<keyword evidence="5 9" id="KW-0560">Oxidoreductase</keyword>
<feature type="binding site" evidence="9">
    <location>
        <position position="58"/>
    </location>
    <ligand>
        <name>Fe cation</name>
        <dbReference type="ChEBI" id="CHEBI:24875"/>
        <label>1</label>
    </ligand>
</feature>
<evidence type="ECO:0000256" key="8">
    <source>
        <dbReference type="ARBA" id="ARBA00023256"/>
    </source>
</evidence>
<dbReference type="SUPFAM" id="SSF52540">
    <property type="entry name" value="P-loop containing nucleoside triphosphate hydrolases"/>
    <property type="match status" value="1"/>
</dbReference>
<keyword evidence="6 9" id="KW-0408">Iron</keyword>
<evidence type="ECO:0000256" key="1">
    <source>
        <dbReference type="ARBA" id="ARBA00000068"/>
    </source>
</evidence>
<dbReference type="SMART" id="SM00567">
    <property type="entry name" value="EZ_HEAT"/>
    <property type="match status" value="6"/>
</dbReference>
<evidence type="ECO:0000256" key="7">
    <source>
        <dbReference type="ARBA" id="ARBA00023033"/>
    </source>
</evidence>
<keyword evidence="7 9" id="KW-0503">Monooxygenase</keyword>
<gene>
    <name evidence="10" type="ORF">Mgra_00004922</name>
</gene>
<feature type="binding site" evidence="9">
    <location>
        <position position="90"/>
    </location>
    <ligand>
        <name>Fe cation</name>
        <dbReference type="ChEBI" id="CHEBI:24875"/>
        <label>1</label>
    </ligand>
</feature>
<dbReference type="GO" id="GO:0015935">
    <property type="term" value="C:small ribosomal subunit"/>
    <property type="evidence" value="ECO:0007669"/>
    <property type="project" value="InterPro"/>
</dbReference>
<dbReference type="HAMAP" id="MF_03101">
    <property type="entry name" value="Deoxyhypusine_hydroxylase"/>
    <property type="match status" value="1"/>
</dbReference>
<evidence type="ECO:0000313" key="11">
    <source>
        <dbReference type="Proteomes" id="UP000605970"/>
    </source>
</evidence>
<dbReference type="EMBL" id="JABEBT010000039">
    <property type="protein sequence ID" value="KAF7635680.1"/>
    <property type="molecule type" value="Genomic_DNA"/>
</dbReference>
<dbReference type="GO" id="GO:0019135">
    <property type="term" value="F:deoxyhypusine monooxygenase activity"/>
    <property type="evidence" value="ECO:0007669"/>
    <property type="project" value="UniProtKB-UniRule"/>
</dbReference>
<proteinExistence type="inferred from homology"/>
<dbReference type="Pfam" id="PF03130">
    <property type="entry name" value="HEAT_PBS"/>
    <property type="match status" value="1"/>
</dbReference>
<comment type="similarity">
    <text evidence="9">Belongs to the deoxyhypusine hydroxylase family.</text>
</comment>
<keyword evidence="4" id="KW-0677">Repeat</keyword>
<dbReference type="Gene3D" id="3.40.50.300">
    <property type="entry name" value="P-loop containing nucleotide triphosphate hydrolases"/>
    <property type="match status" value="1"/>
</dbReference>
<reference evidence="10" key="1">
    <citation type="journal article" date="2020" name="Ecol. Evol.">
        <title>Genome structure and content of the rice root-knot nematode (Meloidogyne graminicola).</title>
        <authorList>
            <person name="Phan N.T."/>
            <person name="Danchin E.G.J."/>
            <person name="Klopp C."/>
            <person name="Perfus-Barbeoch L."/>
            <person name="Kozlowski D.K."/>
            <person name="Koutsovoulos G.D."/>
            <person name="Lopez-Roques C."/>
            <person name="Bouchez O."/>
            <person name="Zahm M."/>
            <person name="Besnard G."/>
            <person name="Bellafiore S."/>
        </authorList>
    </citation>
    <scope>NUCLEOTIDE SEQUENCE</scope>
    <source>
        <strain evidence="10">VN-18</strain>
    </source>
</reference>
<evidence type="ECO:0000256" key="4">
    <source>
        <dbReference type="ARBA" id="ARBA00022737"/>
    </source>
</evidence>
<dbReference type="InterPro" id="IPR027417">
    <property type="entry name" value="P-loop_NTPase"/>
</dbReference>
<dbReference type="PANTHER" id="PTHR12697:SF5">
    <property type="entry name" value="DEOXYHYPUSINE HYDROXYLASE"/>
    <property type="match status" value="1"/>
</dbReference>
<dbReference type="GO" id="GO:0005761">
    <property type="term" value="C:mitochondrial ribosome"/>
    <property type="evidence" value="ECO:0007669"/>
    <property type="project" value="InterPro"/>
</dbReference>
<dbReference type="Pfam" id="PF10236">
    <property type="entry name" value="DAP3"/>
    <property type="match status" value="1"/>
</dbReference>
<evidence type="ECO:0000256" key="6">
    <source>
        <dbReference type="ARBA" id="ARBA00023004"/>
    </source>
</evidence>
<sequence>MAISNEQIVDAGKLLLNPRNSLSVRFRALFLLRNAKDDVSVKYICDCFSDPSVLLKHELAYCLGQMQNPTAIPFLIRVLEDTTQEPMFRHEAGEALAAIGDPDNKFGISELLTLYTNDPVVEVAETCQLALQMLLWRKDNCLILKSHYDSVGWISNPAPPFDDENKMVNELALILTNKQNTLWDRYRALFSLRNLNNDNAVKAIASGLSCEDSALFRHEVAYVLGQIQSPVVISELKERLSLLTESGMVRHECAEALGSIGTEECQQILKSFLDDKEDVVRESCQNFAVIVNEINYSFPKEEDVSRLVRCIARNFSKWLFKCLQFASYKTTTTTDLSQFGNNDVGCLYRVPDEHVNSLCFDLVLPKGFKNLTSTLREYVWMFRRQTCEAFKYIQNFENGQTTQRLLLWGDWGTGKTITLVQLAHLALTQNFVIVTIPDDFLNLAMSWGRDTYYEIEVSTYKNGRLNSPHWAIKLLELFKQQNQHNWKALSNIKATKKYEWSQMEQTDIGKPITEIVEIGLSAPYLATDCVGALYKELRIHATNGELKLLVLIDKANGLFGKCVIKKPDRTIANIDELALTIHIRKFLFSNWSNGLCAFVADKAEASDARDKVTIIPIDPELLLGDLSIWC</sequence>
<accession>A0A8S9ZQJ4</accession>
<dbReference type="InterPro" id="IPR004155">
    <property type="entry name" value="PBS_lyase_HEAT"/>
</dbReference>
<dbReference type="InterPro" id="IPR027517">
    <property type="entry name" value="Deoxyhypusine_hydroxylase"/>
</dbReference>
<name>A0A8S9ZQJ4_9BILA</name>
<dbReference type="InterPro" id="IPR016024">
    <property type="entry name" value="ARM-type_fold"/>
</dbReference>
<comment type="cofactor">
    <cofactor evidence="9">
        <name>Fe(2+)</name>
        <dbReference type="ChEBI" id="CHEBI:29033"/>
    </cofactor>
    <text evidence="9">Binds 2 Fe(2+) ions per subunit.</text>
</comment>
<feature type="binding site" evidence="9">
    <location>
        <position position="219"/>
    </location>
    <ligand>
        <name>Fe cation</name>
        <dbReference type="ChEBI" id="CHEBI:24875"/>
        <label>2</label>
    </ligand>
</feature>
<dbReference type="GO" id="GO:0046872">
    <property type="term" value="F:metal ion binding"/>
    <property type="evidence" value="ECO:0007669"/>
    <property type="project" value="UniProtKB-KW"/>
</dbReference>
<dbReference type="PANTHER" id="PTHR12697">
    <property type="entry name" value="PBS LYASE HEAT-LIKE PROTEIN"/>
    <property type="match status" value="1"/>
</dbReference>
<dbReference type="InterPro" id="IPR019368">
    <property type="entry name" value="Ribosomal_mS29"/>
</dbReference>
<dbReference type="InterPro" id="IPR011989">
    <property type="entry name" value="ARM-like"/>
</dbReference>
<evidence type="ECO:0000256" key="9">
    <source>
        <dbReference type="HAMAP-Rule" id="MF_03101"/>
    </source>
</evidence>
<keyword evidence="8 9" id="KW-0386">Hypusine biosynthesis</keyword>
<feature type="binding site" evidence="9">
    <location>
        <position position="218"/>
    </location>
    <ligand>
        <name>Fe cation</name>
        <dbReference type="ChEBI" id="CHEBI:24875"/>
        <label>2</label>
    </ligand>
</feature>
<comment type="catalytic activity">
    <reaction evidence="1 9">
        <text>[eIF5A protein]-deoxyhypusine + AH2 + O2 = [eIF5A protein]-hypusine + A + H2O</text>
        <dbReference type="Rhea" id="RHEA:14101"/>
        <dbReference type="Rhea" id="RHEA-COMP:10144"/>
        <dbReference type="Rhea" id="RHEA-COMP:12592"/>
        <dbReference type="ChEBI" id="CHEBI:13193"/>
        <dbReference type="ChEBI" id="CHEBI:15377"/>
        <dbReference type="ChEBI" id="CHEBI:15379"/>
        <dbReference type="ChEBI" id="CHEBI:17499"/>
        <dbReference type="ChEBI" id="CHEBI:82657"/>
        <dbReference type="ChEBI" id="CHEBI:91175"/>
        <dbReference type="EC" id="1.14.99.29"/>
    </reaction>
</comment>
<protein>
    <recommendedName>
        <fullName evidence="9">Deoxyhypusine hydroxylase</fullName>
        <shortName evidence="9">DOHH</shortName>
        <ecNumber evidence="9">1.14.99.29</ecNumber>
    </recommendedName>
    <alternativeName>
        <fullName evidence="9">Deoxyhypusine dioxygenase</fullName>
    </alternativeName>
    <alternativeName>
        <fullName evidence="9">Deoxyhypusine monooxygenase</fullName>
    </alternativeName>
</protein>
<comment type="pathway">
    <text evidence="2 9">Protein modification; eIF5A hypusination.</text>
</comment>
<organism evidence="10 11">
    <name type="scientific">Meloidogyne graminicola</name>
    <dbReference type="NCBI Taxonomy" id="189291"/>
    <lineage>
        <taxon>Eukaryota</taxon>
        <taxon>Metazoa</taxon>
        <taxon>Ecdysozoa</taxon>
        <taxon>Nematoda</taxon>
        <taxon>Chromadorea</taxon>
        <taxon>Rhabditida</taxon>
        <taxon>Tylenchina</taxon>
        <taxon>Tylenchomorpha</taxon>
        <taxon>Tylenchoidea</taxon>
        <taxon>Meloidogynidae</taxon>
        <taxon>Meloidogyninae</taxon>
        <taxon>Meloidogyne</taxon>
    </lineage>
</organism>
<evidence type="ECO:0000313" key="10">
    <source>
        <dbReference type="EMBL" id="KAF7635680.1"/>
    </source>
</evidence>
<dbReference type="PRINTS" id="PR01716">
    <property type="entry name" value="DEATHASSOCP3"/>
</dbReference>